<evidence type="ECO:0000256" key="1">
    <source>
        <dbReference type="SAM" id="MobiDB-lite"/>
    </source>
</evidence>
<dbReference type="Proteomes" id="UP000823561">
    <property type="component" value="Chromosome 8"/>
</dbReference>
<name>A0AAV6GUU9_9TELE</name>
<proteinExistence type="predicted"/>
<evidence type="ECO:0000313" key="3">
    <source>
        <dbReference type="Proteomes" id="UP000823561"/>
    </source>
</evidence>
<feature type="region of interest" description="Disordered" evidence="1">
    <location>
        <begin position="39"/>
        <end position="118"/>
    </location>
</feature>
<dbReference type="AlphaFoldDB" id="A0AAV6GUU9"/>
<organism evidence="2 3">
    <name type="scientific">Alosa alosa</name>
    <name type="common">allis shad</name>
    <dbReference type="NCBI Taxonomy" id="278164"/>
    <lineage>
        <taxon>Eukaryota</taxon>
        <taxon>Metazoa</taxon>
        <taxon>Chordata</taxon>
        <taxon>Craniata</taxon>
        <taxon>Vertebrata</taxon>
        <taxon>Euteleostomi</taxon>
        <taxon>Actinopterygii</taxon>
        <taxon>Neopterygii</taxon>
        <taxon>Teleostei</taxon>
        <taxon>Clupei</taxon>
        <taxon>Clupeiformes</taxon>
        <taxon>Clupeoidei</taxon>
        <taxon>Clupeidae</taxon>
        <taxon>Alosa</taxon>
    </lineage>
</organism>
<feature type="compositionally biased region" description="Low complexity" evidence="1">
    <location>
        <begin position="53"/>
        <end position="62"/>
    </location>
</feature>
<gene>
    <name evidence="2" type="ORF">AALO_G00116430</name>
</gene>
<reference evidence="2" key="1">
    <citation type="submission" date="2020-10" db="EMBL/GenBank/DDBJ databases">
        <title>Chromosome-scale genome assembly of the Allis shad, Alosa alosa.</title>
        <authorList>
            <person name="Margot Z."/>
            <person name="Christophe K."/>
            <person name="Cabau C."/>
            <person name="Louis A."/>
            <person name="Berthelot C."/>
            <person name="Parey E."/>
            <person name="Roest Crollius H."/>
            <person name="Montfort J."/>
            <person name="Robinson-Rechavi M."/>
            <person name="Bucao C."/>
            <person name="Bouchez O."/>
            <person name="Gislard M."/>
            <person name="Lluch J."/>
            <person name="Milhes M."/>
            <person name="Lampietro C."/>
            <person name="Lopez Roques C."/>
            <person name="Donnadieu C."/>
            <person name="Braasch I."/>
            <person name="Desvignes T."/>
            <person name="Postlethwait J."/>
            <person name="Bobe J."/>
            <person name="Guiguen Y."/>
        </authorList>
    </citation>
    <scope>NUCLEOTIDE SEQUENCE</scope>
    <source>
        <strain evidence="2">M-15738</strain>
        <tissue evidence="2">Blood</tissue>
    </source>
</reference>
<feature type="compositionally biased region" description="Basic residues" evidence="1">
    <location>
        <begin position="108"/>
        <end position="118"/>
    </location>
</feature>
<protein>
    <submittedName>
        <fullName evidence="2">Uncharacterized protein</fullName>
    </submittedName>
</protein>
<evidence type="ECO:0000313" key="2">
    <source>
        <dbReference type="EMBL" id="KAG5277341.1"/>
    </source>
</evidence>
<sequence>MNGKPCPEASLLGRMGALHSANRPAGLVTGRMVTLPQMEAEERPRATVRRTSKALSSLAASSQTPDASVGETAVSGPLEHRQQTRNLNMRVNYPHHQHSPAKRDRTHQWKVKSKRNLI</sequence>
<comment type="caution">
    <text evidence="2">The sequence shown here is derived from an EMBL/GenBank/DDBJ whole genome shotgun (WGS) entry which is preliminary data.</text>
</comment>
<keyword evidence="3" id="KW-1185">Reference proteome</keyword>
<accession>A0AAV6GUU9</accession>
<dbReference type="EMBL" id="JADWDJ010000008">
    <property type="protein sequence ID" value="KAG5277341.1"/>
    <property type="molecule type" value="Genomic_DNA"/>
</dbReference>